<proteinExistence type="predicted"/>
<evidence type="ECO:0000313" key="2">
    <source>
        <dbReference type="Proteomes" id="UP000185511"/>
    </source>
</evidence>
<name>A0AAC9LDC4_9PSEU</name>
<dbReference type="EMBL" id="CP016076">
    <property type="protein sequence ID" value="APU15251.1"/>
    <property type="molecule type" value="Genomic_DNA"/>
</dbReference>
<dbReference type="KEGG" id="acad:UA74_16015"/>
<sequence length="145" mass="15471">MVSPLVLADVTQPLKAVPVTSPMRPSRLVLADGVSAVTMPSDLAVQVDAFLTVRLMRAPILRADGHPECTLLTGPPTPLRPSTQEELIRLGVRLVPPGTPLTLPAAQIRTGEPRWWGDTALKGSLPPQSIVIAACRSIADSSKEW</sequence>
<reference evidence="2" key="1">
    <citation type="submission" date="2016-06" db="EMBL/GenBank/DDBJ databases">
        <title>Complete genome sequence of Actinoalloteichus fjordicus DSM 46855 (=ADI127-17), type strain of the new species Actinoalloteichus fjordicus.</title>
        <authorList>
            <person name="Ruckert C."/>
            <person name="Nouioui I."/>
            <person name="Willmese J."/>
            <person name="van Wezel G."/>
            <person name="Klenk H.-P."/>
            <person name="Kalinowski J."/>
            <person name="Zotchev S.B."/>
        </authorList>
    </citation>
    <scope>NUCLEOTIDE SEQUENCE [LARGE SCALE GENOMIC DNA]</scope>
    <source>
        <strain evidence="2">ADI127-7</strain>
    </source>
</reference>
<accession>A0AAC9LDC4</accession>
<dbReference type="Proteomes" id="UP000185511">
    <property type="component" value="Chromosome"/>
</dbReference>
<dbReference type="AlphaFoldDB" id="A0AAC9LDC4"/>
<keyword evidence="2" id="KW-1185">Reference proteome</keyword>
<evidence type="ECO:0000313" key="1">
    <source>
        <dbReference type="EMBL" id="APU15251.1"/>
    </source>
</evidence>
<protein>
    <submittedName>
        <fullName evidence="1">Uncharacterized protein</fullName>
    </submittedName>
</protein>
<organism evidence="1 2">
    <name type="scientific">Actinoalloteichus fjordicus</name>
    <dbReference type="NCBI Taxonomy" id="1612552"/>
    <lineage>
        <taxon>Bacteria</taxon>
        <taxon>Bacillati</taxon>
        <taxon>Actinomycetota</taxon>
        <taxon>Actinomycetes</taxon>
        <taxon>Pseudonocardiales</taxon>
        <taxon>Pseudonocardiaceae</taxon>
        <taxon>Actinoalloteichus</taxon>
    </lineage>
</organism>
<gene>
    <name evidence="1" type="ORF">UA74_16015</name>
</gene>